<reference evidence="3 4" key="1">
    <citation type="submission" date="2016-10" db="EMBL/GenBank/DDBJ databases">
        <authorList>
            <person name="de Groot N.N."/>
        </authorList>
    </citation>
    <scope>NUCLEOTIDE SEQUENCE [LARGE SCALE GENOMIC DNA]</scope>
    <source>
        <strain evidence="3 4">CGMCC 4.3143</strain>
    </source>
</reference>
<dbReference type="EMBL" id="FNBE01000024">
    <property type="protein sequence ID" value="SDH50326.1"/>
    <property type="molecule type" value="Genomic_DNA"/>
</dbReference>
<proteinExistence type="predicted"/>
<dbReference type="AlphaFoldDB" id="A0A1G8CXX1"/>
<feature type="region of interest" description="Disordered" evidence="1">
    <location>
        <begin position="268"/>
        <end position="287"/>
    </location>
</feature>
<evidence type="ECO:0000313" key="4">
    <source>
        <dbReference type="Proteomes" id="UP000198967"/>
    </source>
</evidence>
<evidence type="ECO:0000313" key="3">
    <source>
        <dbReference type="EMBL" id="SDH50326.1"/>
    </source>
</evidence>
<dbReference type="STRING" id="366584.SAMN05216377_1243"/>
<dbReference type="Proteomes" id="UP000198967">
    <property type="component" value="Unassembled WGS sequence"/>
</dbReference>
<dbReference type="PROSITE" id="PS01124">
    <property type="entry name" value="HTH_ARAC_FAMILY_2"/>
    <property type="match status" value="1"/>
</dbReference>
<dbReference type="SMART" id="SM00342">
    <property type="entry name" value="HTH_ARAC"/>
    <property type="match status" value="1"/>
</dbReference>
<dbReference type="Pfam" id="PF20240">
    <property type="entry name" value="DUF6597"/>
    <property type="match status" value="1"/>
</dbReference>
<dbReference type="OrthoDB" id="2559672at2"/>
<sequence>MRGVAGGSSFLERAPSPALAPLVSSVWVQQVGDAPIRQRYVPHGGAELRCVLGEAPRLLGPLTSATHRVIPAGGVVVGVRVRPGALGGLAGLPAGELVDEDLTTGLLWGDEARLTDLLGGAPSPQVALDRLQGFLARRGEETDPLVDEVVRRLMPWRAGVLPAGWGISDRQLRRRCHAAAGVGPKELQRLLRFRGFTARVQAAVDRGEPGDLAGWAVEVGYHDQAHLTRECRRLACVTPGVFLAQYREACGGADDHDHTAAYLPMLRRRGHRPGHGRSVQEPPARPA</sequence>
<gene>
    <name evidence="3" type="ORF">SAMN05216377_1243</name>
</gene>
<accession>A0A1G8CXX1</accession>
<name>A0A1G8CXX1_PSEOR</name>
<evidence type="ECO:0000259" key="2">
    <source>
        <dbReference type="PROSITE" id="PS01124"/>
    </source>
</evidence>
<organism evidence="3 4">
    <name type="scientific">Pseudonocardia oroxyli</name>
    <dbReference type="NCBI Taxonomy" id="366584"/>
    <lineage>
        <taxon>Bacteria</taxon>
        <taxon>Bacillati</taxon>
        <taxon>Actinomycetota</taxon>
        <taxon>Actinomycetes</taxon>
        <taxon>Pseudonocardiales</taxon>
        <taxon>Pseudonocardiaceae</taxon>
        <taxon>Pseudonocardia</taxon>
    </lineage>
</organism>
<keyword evidence="4" id="KW-1185">Reference proteome</keyword>
<dbReference type="GO" id="GO:0003700">
    <property type="term" value="F:DNA-binding transcription factor activity"/>
    <property type="evidence" value="ECO:0007669"/>
    <property type="project" value="InterPro"/>
</dbReference>
<dbReference type="Gene3D" id="1.10.10.60">
    <property type="entry name" value="Homeodomain-like"/>
    <property type="match status" value="1"/>
</dbReference>
<feature type="domain" description="HTH araC/xylS-type" evidence="2">
    <location>
        <begin position="140"/>
        <end position="245"/>
    </location>
</feature>
<dbReference type="InterPro" id="IPR018060">
    <property type="entry name" value="HTH_AraC"/>
</dbReference>
<evidence type="ECO:0000256" key="1">
    <source>
        <dbReference type="SAM" id="MobiDB-lite"/>
    </source>
</evidence>
<dbReference type="GO" id="GO:0043565">
    <property type="term" value="F:sequence-specific DNA binding"/>
    <property type="evidence" value="ECO:0007669"/>
    <property type="project" value="InterPro"/>
</dbReference>
<dbReference type="InterPro" id="IPR046532">
    <property type="entry name" value="DUF6597"/>
</dbReference>
<protein>
    <submittedName>
        <fullName evidence="3">Helix-turn-helix domain-containing protein</fullName>
    </submittedName>
</protein>